<proteinExistence type="predicted"/>
<accession>A0A0J8TNK5</accession>
<dbReference type="AlphaFoldDB" id="A0A0J8TNK5"/>
<evidence type="ECO:0000313" key="2">
    <source>
        <dbReference type="Proteomes" id="UP000054559"/>
    </source>
</evidence>
<sequence>MEKNPRRSKLRGKLRRWLQVYAAEKLCQEPKSPGDRDSNVNTGPLRVKIRHQTAVREDRNPASAGWQSRPGRVLIEIDQRRWLWKWQATSFSPQFTSRDGSRQSGEHTKKRVWRRSLIQLTYAANRNFLGRFQPFADADTLGSLVLFLEWSGMASRSDNNVPVSSERNLSRDIADTSLGPNYLITSHQGLQPDKHERKLLKAGSHAVLSLWSA</sequence>
<reference evidence="2" key="1">
    <citation type="journal article" date="2010" name="Genome Res.">
        <title>Population genomic sequencing of Coccidioides fungi reveals recent hybridization and transposon control.</title>
        <authorList>
            <person name="Neafsey D.E."/>
            <person name="Barker B.M."/>
            <person name="Sharpton T.J."/>
            <person name="Stajich J.E."/>
            <person name="Park D.J."/>
            <person name="Whiston E."/>
            <person name="Hung C.-Y."/>
            <person name="McMahan C."/>
            <person name="White J."/>
            <person name="Sykes S."/>
            <person name="Heiman D."/>
            <person name="Young S."/>
            <person name="Zeng Q."/>
            <person name="Abouelleil A."/>
            <person name="Aftuck L."/>
            <person name="Bessette D."/>
            <person name="Brown A."/>
            <person name="FitzGerald M."/>
            <person name="Lui A."/>
            <person name="Macdonald J.P."/>
            <person name="Priest M."/>
            <person name="Orbach M.J."/>
            <person name="Galgiani J.N."/>
            <person name="Kirkland T.N."/>
            <person name="Cole G.T."/>
            <person name="Birren B.W."/>
            <person name="Henn M.R."/>
            <person name="Taylor J.W."/>
            <person name="Rounsley S.D."/>
        </authorList>
    </citation>
    <scope>NUCLEOTIDE SEQUENCE [LARGE SCALE GENOMIC DNA]</scope>
    <source>
        <strain evidence="2">RMSCC 3703</strain>
    </source>
</reference>
<name>A0A0J8TNK5_COCIT</name>
<organism evidence="1 2">
    <name type="scientific">Coccidioides immitis RMSCC 3703</name>
    <dbReference type="NCBI Taxonomy" id="454286"/>
    <lineage>
        <taxon>Eukaryota</taxon>
        <taxon>Fungi</taxon>
        <taxon>Dikarya</taxon>
        <taxon>Ascomycota</taxon>
        <taxon>Pezizomycotina</taxon>
        <taxon>Eurotiomycetes</taxon>
        <taxon>Eurotiomycetidae</taxon>
        <taxon>Onygenales</taxon>
        <taxon>Onygenaceae</taxon>
        <taxon>Coccidioides</taxon>
    </lineage>
</organism>
<gene>
    <name evidence="1" type="ORF">CISG_04721</name>
</gene>
<evidence type="ECO:0000313" key="1">
    <source>
        <dbReference type="EMBL" id="KMU75302.1"/>
    </source>
</evidence>
<dbReference type="EMBL" id="DS268139">
    <property type="protein sequence ID" value="KMU75302.1"/>
    <property type="molecule type" value="Genomic_DNA"/>
</dbReference>
<protein>
    <submittedName>
        <fullName evidence="1">Uncharacterized protein</fullName>
    </submittedName>
</protein>
<dbReference type="Proteomes" id="UP000054559">
    <property type="component" value="Unassembled WGS sequence"/>
</dbReference>